<gene>
    <name evidence="2" type="ordered locus">Oweho_0358</name>
</gene>
<organism evidence="2 3">
    <name type="scientific">Owenweeksia hongkongensis (strain DSM 17368 / CIP 108786 / JCM 12287 / NRRL B-23963 / UST20020801)</name>
    <dbReference type="NCBI Taxonomy" id="926562"/>
    <lineage>
        <taxon>Bacteria</taxon>
        <taxon>Pseudomonadati</taxon>
        <taxon>Bacteroidota</taxon>
        <taxon>Flavobacteriia</taxon>
        <taxon>Flavobacteriales</taxon>
        <taxon>Owenweeksiaceae</taxon>
        <taxon>Owenweeksia</taxon>
    </lineage>
</organism>
<keyword evidence="1" id="KW-0472">Membrane</keyword>
<sequence length="158" mass="18399">MVILGFSIIYSRYVPADSKPAFIVTAVIASFFIFHFVIRKNPRFKSYFLSPFNFLSAKYASKTSYDIPIDLMFEKTLEVLDTTKFKLVHADKERFEIFAISPISWKSWGENLYIDFTEENGETIMNFHSVAVMQVQTWDKNQKNSEHLINSIEDSLTI</sequence>
<dbReference type="HOGENOM" id="CLU_1584983_0_0_10"/>
<protein>
    <submittedName>
        <fullName evidence="2">Uncharacterized protein</fullName>
    </submittedName>
</protein>
<keyword evidence="1" id="KW-0812">Transmembrane</keyword>
<name>G8R8J7_OWEHD</name>
<keyword evidence="1" id="KW-1133">Transmembrane helix</keyword>
<proteinExistence type="predicted"/>
<dbReference type="KEGG" id="oho:Oweho_0358"/>
<reference evidence="2 3" key="1">
    <citation type="journal article" date="2012" name="Stand. Genomic Sci.">
        <title>Genome sequence of the orange-pigmented seawater bacterium Owenweeksia hongkongensis type strain (UST20020801(T)).</title>
        <authorList>
            <person name="Riedel T."/>
            <person name="Held B."/>
            <person name="Nolan M."/>
            <person name="Lucas S."/>
            <person name="Lapidus A."/>
            <person name="Tice H."/>
            <person name="Del Rio T.G."/>
            <person name="Cheng J.F."/>
            <person name="Han C."/>
            <person name="Tapia R."/>
            <person name="Goodwin L.A."/>
            <person name="Pitluck S."/>
            <person name="Liolios K."/>
            <person name="Mavromatis K."/>
            <person name="Pagani I."/>
            <person name="Ivanova N."/>
            <person name="Mikhailova N."/>
            <person name="Pati A."/>
            <person name="Chen A."/>
            <person name="Palaniappan K."/>
            <person name="Rohde M."/>
            <person name="Tindall B.J."/>
            <person name="Detter J.C."/>
            <person name="Goker M."/>
            <person name="Woyke T."/>
            <person name="Bristow J."/>
            <person name="Eisen J.A."/>
            <person name="Markowitz V."/>
            <person name="Hugenholtz P."/>
            <person name="Klenk H.P."/>
            <person name="Kyrpides N.C."/>
        </authorList>
    </citation>
    <scope>NUCLEOTIDE SEQUENCE</scope>
    <source>
        <strain evidence="3">DSM 17368 / JCM 12287 / NRRL B-23963</strain>
    </source>
</reference>
<evidence type="ECO:0000256" key="1">
    <source>
        <dbReference type="SAM" id="Phobius"/>
    </source>
</evidence>
<dbReference type="Proteomes" id="UP000005631">
    <property type="component" value="Chromosome"/>
</dbReference>
<dbReference type="EMBL" id="CP003156">
    <property type="protein sequence ID" value="AEV31379.1"/>
    <property type="molecule type" value="Genomic_DNA"/>
</dbReference>
<keyword evidence="3" id="KW-1185">Reference proteome</keyword>
<evidence type="ECO:0000313" key="3">
    <source>
        <dbReference type="Proteomes" id="UP000005631"/>
    </source>
</evidence>
<dbReference type="STRING" id="926562.Oweho_0358"/>
<dbReference type="AlphaFoldDB" id="G8R8J7"/>
<evidence type="ECO:0000313" key="2">
    <source>
        <dbReference type="EMBL" id="AEV31379.1"/>
    </source>
</evidence>
<accession>G8R8J7</accession>
<feature type="transmembrane region" description="Helical" evidence="1">
    <location>
        <begin position="20"/>
        <end position="38"/>
    </location>
</feature>
<dbReference type="eggNOG" id="ENOG5030ER8">
    <property type="taxonomic scope" value="Bacteria"/>
</dbReference>